<dbReference type="Pfam" id="PF01494">
    <property type="entry name" value="FAD_binding_3"/>
    <property type="match status" value="1"/>
</dbReference>
<name>A0ABP4VDV3_9MICO</name>
<keyword evidence="1" id="KW-0560">Oxidoreductase</keyword>
<evidence type="ECO:0000256" key="2">
    <source>
        <dbReference type="ARBA" id="ARBA00023033"/>
    </source>
</evidence>
<dbReference type="PANTHER" id="PTHR13789:SF309">
    <property type="entry name" value="PUTATIVE (AFU_ORTHOLOGUE AFUA_6G14510)-RELATED"/>
    <property type="match status" value="1"/>
</dbReference>
<evidence type="ECO:0000259" key="3">
    <source>
        <dbReference type="Pfam" id="PF01494"/>
    </source>
</evidence>
<dbReference type="SUPFAM" id="SSF51905">
    <property type="entry name" value="FAD/NAD(P)-binding domain"/>
    <property type="match status" value="1"/>
</dbReference>
<proteinExistence type="predicted"/>
<reference evidence="5" key="1">
    <citation type="journal article" date="2019" name="Int. J. Syst. Evol. Microbiol.">
        <title>The Global Catalogue of Microorganisms (GCM) 10K type strain sequencing project: providing services to taxonomists for standard genome sequencing and annotation.</title>
        <authorList>
            <consortium name="The Broad Institute Genomics Platform"/>
            <consortium name="The Broad Institute Genome Sequencing Center for Infectious Disease"/>
            <person name="Wu L."/>
            <person name="Ma J."/>
        </authorList>
    </citation>
    <scope>NUCLEOTIDE SEQUENCE [LARGE SCALE GENOMIC DNA]</scope>
    <source>
        <strain evidence="5">JCM 15589</strain>
    </source>
</reference>
<protein>
    <submittedName>
        <fullName evidence="4">FAD-dependent oxidoreductase</fullName>
    </submittedName>
</protein>
<accession>A0ABP4VDV3</accession>
<dbReference type="InterPro" id="IPR050493">
    <property type="entry name" value="FAD-dep_Monooxygenase_BioMet"/>
</dbReference>
<keyword evidence="2" id="KW-0503">Monooxygenase</keyword>
<dbReference type="Proteomes" id="UP001501138">
    <property type="component" value="Unassembled WGS sequence"/>
</dbReference>
<dbReference type="InterPro" id="IPR036188">
    <property type="entry name" value="FAD/NAD-bd_sf"/>
</dbReference>
<dbReference type="PANTHER" id="PTHR13789">
    <property type="entry name" value="MONOOXYGENASE"/>
    <property type="match status" value="1"/>
</dbReference>
<dbReference type="EMBL" id="BAAAPM010000003">
    <property type="protein sequence ID" value="GAA1723514.1"/>
    <property type="molecule type" value="Genomic_DNA"/>
</dbReference>
<gene>
    <name evidence="4" type="ORF">GCM10009809_19230</name>
</gene>
<organism evidence="4 5">
    <name type="scientific">Isoptericola hypogeus</name>
    <dbReference type="NCBI Taxonomy" id="300179"/>
    <lineage>
        <taxon>Bacteria</taxon>
        <taxon>Bacillati</taxon>
        <taxon>Actinomycetota</taxon>
        <taxon>Actinomycetes</taxon>
        <taxon>Micrococcales</taxon>
        <taxon>Promicromonosporaceae</taxon>
        <taxon>Isoptericola</taxon>
    </lineage>
</organism>
<dbReference type="InterPro" id="IPR002938">
    <property type="entry name" value="FAD-bd"/>
</dbReference>
<dbReference type="PRINTS" id="PR00420">
    <property type="entry name" value="RNGMNOXGNASE"/>
</dbReference>
<dbReference type="NCBIfam" id="NF005313">
    <property type="entry name" value="PRK06847.1"/>
    <property type="match status" value="1"/>
</dbReference>
<evidence type="ECO:0000313" key="4">
    <source>
        <dbReference type="EMBL" id="GAA1723514.1"/>
    </source>
</evidence>
<sequence>MQIPGPPHAGRTVRWGSETSMPAVRSVLVVGGGAAGCATAILLAEAGVQVEIVESRPGVPGVGSGITLQGNALRVLRDLGVWEPVREAGYAFDSLGIRAPDAAGTLVAEIPDVRTGGPDLPGTLGMSRPALARLLLDRAAGAGATVRFGTAPTALRQDGDGVEVTFSDGSGRRYDLVVGADGVRSWTRSAIGIATEPRATGMGIWRASVPRPAGVVRTDLTHGGRCYIAGYCPTGADTMYAYLVEDVQDRTGLSQAEQVAVFRDLAGAYGGPWDDIRECLTDDTRINYARFESHVVDAPWHRGRVVLVGDAAHSCPPTVAQGAAQGLEDAAVLAELLLAGDRVDDELLGRYTARREPRAREVVDASVQIGQWMLDRTPPAEADVPGVMQRVSALVTERP</sequence>
<comment type="caution">
    <text evidence="4">The sequence shown here is derived from an EMBL/GenBank/DDBJ whole genome shotgun (WGS) entry which is preliminary data.</text>
</comment>
<dbReference type="Gene3D" id="3.50.50.60">
    <property type="entry name" value="FAD/NAD(P)-binding domain"/>
    <property type="match status" value="1"/>
</dbReference>
<feature type="domain" description="FAD-binding" evidence="3">
    <location>
        <begin position="26"/>
        <end position="366"/>
    </location>
</feature>
<evidence type="ECO:0000313" key="5">
    <source>
        <dbReference type="Proteomes" id="UP001501138"/>
    </source>
</evidence>
<evidence type="ECO:0000256" key="1">
    <source>
        <dbReference type="ARBA" id="ARBA00023002"/>
    </source>
</evidence>
<keyword evidence="5" id="KW-1185">Reference proteome</keyword>